<dbReference type="InterPro" id="IPR029058">
    <property type="entry name" value="AB_hydrolase_fold"/>
</dbReference>
<gene>
    <name evidence="1" type="ORF">SteCoe_32430</name>
</gene>
<evidence type="ECO:0000313" key="1">
    <source>
        <dbReference type="EMBL" id="OMJ69765.1"/>
    </source>
</evidence>
<keyword evidence="2" id="KW-1185">Reference proteome</keyword>
<dbReference type="PANTHER" id="PTHR42886:SF53">
    <property type="entry name" value="ALPHA_BETA-HYDROLASES SUPERFAMILY PROTEIN"/>
    <property type="match status" value="1"/>
</dbReference>
<accession>A0A1R2AZ78</accession>
<dbReference type="OrthoDB" id="336047at2759"/>
<evidence type="ECO:0000313" key="2">
    <source>
        <dbReference type="Proteomes" id="UP000187209"/>
    </source>
</evidence>
<comment type="caution">
    <text evidence="1">The sequence shown here is derived from an EMBL/GenBank/DDBJ whole genome shotgun (WGS) entry which is preliminary data.</text>
</comment>
<evidence type="ECO:0008006" key="3">
    <source>
        <dbReference type="Google" id="ProtNLM"/>
    </source>
</evidence>
<dbReference type="PANTHER" id="PTHR42886">
    <property type="entry name" value="RE40534P-RELATED"/>
    <property type="match status" value="1"/>
</dbReference>
<name>A0A1R2AZ78_9CILI</name>
<organism evidence="1 2">
    <name type="scientific">Stentor coeruleus</name>
    <dbReference type="NCBI Taxonomy" id="5963"/>
    <lineage>
        <taxon>Eukaryota</taxon>
        <taxon>Sar</taxon>
        <taxon>Alveolata</taxon>
        <taxon>Ciliophora</taxon>
        <taxon>Postciliodesmatophora</taxon>
        <taxon>Heterotrichea</taxon>
        <taxon>Heterotrichida</taxon>
        <taxon>Stentoridae</taxon>
        <taxon>Stentor</taxon>
    </lineage>
</organism>
<dbReference type="AlphaFoldDB" id="A0A1R2AZ78"/>
<proteinExistence type="predicted"/>
<protein>
    <recommendedName>
        <fullName evidence="3">Serine aminopeptidase S33 domain-containing protein</fullName>
    </recommendedName>
</protein>
<dbReference type="Proteomes" id="UP000187209">
    <property type="component" value="Unassembled WGS sequence"/>
</dbReference>
<sequence length="239" mass="26603">MESIRTARGNLLAYSLHRNNPSSQDLVILIHGTCGHRRNLFFPALSGITKVNILSFDFEGNGDSQGEFKIGGLQLEVEAIHDVVLWAQSIGFNIKALIGHSKGGNEVLMYAGTYNDVPLVIAIAARYDMTIIPSFLNPLLPEIEEKGKAIYTFRGKDYVIDKEGIDERRNLCMDKYLENVRTNVVLIAGDNDNLTNISDCHNIESRLGNYCVRKIVVEGADHMFTKHHDVLSSIISSIL</sequence>
<dbReference type="EMBL" id="MPUH01001161">
    <property type="protein sequence ID" value="OMJ69765.1"/>
    <property type="molecule type" value="Genomic_DNA"/>
</dbReference>
<dbReference type="Gene3D" id="3.40.50.1820">
    <property type="entry name" value="alpha/beta hydrolase"/>
    <property type="match status" value="1"/>
</dbReference>
<reference evidence="1 2" key="1">
    <citation type="submission" date="2016-11" db="EMBL/GenBank/DDBJ databases">
        <title>The macronuclear genome of Stentor coeruleus: a giant cell with tiny introns.</title>
        <authorList>
            <person name="Slabodnick M."/>
            <person name="Ruby J.G."/>
            <person name="Reiff S.B."/>
            <person name="Swart E.C."/>
            <person name="Gosai S."/>
            <person name="Prabakaran S."/>
            <person name="Witkowska E."/>
            <person name="Larue G.E."/>
            <person name="Fisher S."/>
            <person name="Freeman R.M."/>
            <person name="Gunawardena J."/>
            <person name="Chu W."/>
            <person name="Stover N.A."/>
            <person name="Gregory B.D."/>
            <person name="Nowacki M."/>
            <person name="Derisi J."/>
            <person name="Roy S.W."/>
            <person name="Marshall W.F."/>
            <person name="Sood P."/>
        </authorList>
    </citation>
    <scope>NUCLEOTIDE SEQUENCE [LARGE SCALE GENOMIC DNA]</scope>
    <source>
        <strain evidence="1">WM001</strain>
    </source>
</reference>
<dbReference type="SUPFAM" id="SSF53474">
    <property type="entry name" value="alpha/beta-Hydrolases"/>
    <property type="match status" value="1"/>
</dbReference>